<proteinExistence type="evidence at transcript level"/>
<accession>S6BMM3</accession>
<keyword evidence="1" id="KW-0472">Membrane</keyword>
<protein>
    <submittedName>
        <fullName evidence="2">Uncharacterized protein</fullName>
    </submittedName>
</protein>
<dbReference type="AlphaFoldDB" id="S6BMM3"/>
<feature type="transmembrane region" description="Helical" evidence="1">
    <location>
        <begin position="39"/>
        <end position="58"/>
    </location>
</feature>
<evidence type="ECO:0000256" key="1">
    <source>
        <dbReference type="SAM" id="Phobius"/>
    </source>
</evidence>
<dbReference type="VEuPathDB" id="PiroplasmaDB:BBOV_IV007155"/>
<organism evidence="2">
    <name type="scientific">Babesia bovis</name>
    <dbReference type="NCBI Taxonomy" id="5865"/>
    <lineage>
        <taxon>Eukaryota</taxon>
        <taxon>Sar</taxon>
        <taxon>Alveolata</taxon>
        <taxon>Apicomplexa</taxon>
        <taxon>Aconoidasida</taxon>
        <taxon>Piroplasmida</taxon>
        <taxon>Babesiidae</taxon>
        <taxon>Babesia</taxon>
    </lineage>
</organism>
<keyword evidence="1" id="KW-0812">Transmembrane</keyword>
<reference evidence="2" key="1">
    <citation type="journal article" date="2014" name="BMC Genomics">
        <title>The Babesia bovis gene and promoter model: an update from full-length EST analysis.</title>
        <authorList>
            <person name="Yamagishi J."/>
            <person name="Wakaguri H."/>
            <person name="Yokoyama N."/>
            <person name="Yamashita R."/>
            <person name="Suzuki Y."/>
            <person name="Xuan X."/>
            <person name="Igarashi I."/>
        </authorList>
    </citation>
    <scope>NUCLEOTIDE SEQUENCE</scope>
    <source>
        <strain evidence="2">Texas</strain>
    </source>
</reference>
<dbReference type="EMBL" id="AK441513">
    <property type="protein sequence ID" value="BAN65307.1"/>
    <property type="molecule type" value="mRNA"/>
</dbReference>
<keyword evidence="1" id="KW-1133">Transmembrane helix</keyword>
<sequence length="75" mass="9246">MLYFGYQERHCYYCFKQSNTSCINFVYIKSPKVAISPMSFGYLFRGICNFIIAHYLYWNSLLFQWLRGRFYLYYP</sequence>
<name>S6BMM3_BABBO</name>
<evidence type="ECO:0000313" key="2">
    <source>
        <dbReference type="EMBL" id="BAN65307.1"/>
    </source>
</evidence>